<dbReference type="Proteomes" id="UP001239111">
    <property type="component" value="Chromosome 1"/>
</dbReference>
<comment type="caution">
    <text evidence="1">The sequence shown here is derived from an EMBL/GenBank/DDBJ whole genome shotgun (WGS) entry which is preliminary data.</text>
</comment>
<keyword evidence="2" id="KW-1185">Reference proteome</keyword>
<evidence type="ECO:0000313" key="1">
    <source>
        <dbReference type="EMBL" id="KAJ8687227.1"/>
    </source>
</evidence>
<accession>A0ACC2PV02</accession>
<evidence type="ECO:0000313" key="2">
    <source>
        <dbReference type="Proteomes" id="UP001239111"/>
    </source>
</evidence>
<gene>
    <name evidence="1" type="ORF">QAD02_023021</name>
</gene>
<sequence>MDFTEVFAIPKRPRLEFGVSLDEAYENGKLHPGLKDLFLKAYLNVNQDLPNNDENNECRSTSTPRVEPRAVLALQSGPEGQGSLSQRMQLKSKLELGEWLIPVQTPMGAPLWLLRHFLGRLPRPLLKGTKWRTASRACVTSILSSPDVGRVVQRLTEMVRSLSHAEFEVTGLLALLLRKLSTRWDRNRSEEVHNEETLSALTQYFISSITTRPFRPGLCTSADRELQPILMFLSRYWRIIFQGPRKSNGITSPLMRSLAIRHCESAPEIRRETTLADIDELHHFCDRFTGQTRNGLSNLGKELEEDVESNRRANFIGFEPLLFTHGRKDSNGDCNSFWAREQTILEDPTTGNRNPATNREDDMRKFRIELFLEDSILDATTIPVEDLNDIIEIEGSNTQGQIWKPCAEECLIYSATRSLAEQENTEEAGRIEEFSDQHSTLKINSLDRLFSSKSLGKNAGNHTSNNLMNLENIVPSEYEYFSVQDSEA</sequence>
<proteinExistence type="predicted"/>
<protein>
    <submittedName>
        <fullName evidence="1">Uncharacterized protein</fullName>
    </submittedName>
</protein>
<dbReference type="EMBL" id="CM056741">
    <property type="protein sequence ID" value="KAJ8687227.1"/>
    <property type="molecule type" value="Genomic_DNA"/>
</dbReference>
<organism evidence="1 2">
    <name type="scientific">Eretmocerus hayati</name>
    <dbReference type="NCBI Taxonomy" id="131215"/>
    <lineage>
        <taxon>Eukaryota</taxon>
        <taxon>Metazoa</taxon>
        <taxon>Ecdysozoa</taxon>
        <taxon>Arthropoda</taxon>
        <taxon>Hexapoda</taxon>
        <taxon>Insecta</taxon>
        <taxon>Pterygota</taxon>
        <taxon>Neoptera</taxon>
        <taxon>Endopterygota</taxon>
        <taxon>Hymenoptera</taxon>
        <taxon>Apocrita</taxon>
        <taxon>Proctotrupomorpha</taxon>
        <taxon>Chalcidoidea</taxon>
        <taxon>Aphelinidae</taxon>
        <taxon>Aphelininae</taxon>
        <taxon>Eretmocerus</taxon>
    </lineage>
</organism>
<reference evidence="1" key="1">
    <citation type="submission" date="2023-04" db="EMBL/GenBank/DDBJ databases">
        <title>A chromosome-level genome assembly of the parasitoid wasp Eretmocerus hayati.</title>
        <authorList>
            <person name="Zhong Y."/>
            <person name="Liu S."/>
            <person name="Liu Y."/>
        </authorList>
    </citation>
    <scope>NUCLEOTIDE SEQUENCE</scope>
    <source>
        <strain evidence="1">ZJU_SS_LIU_2023</strain>
    </source>
</reference>
<name>A0ACC2PV02_9HYME</name>